<evidence type="ECO:0000256" key="4">
    <source>
        <dbReference type="ARBA" id="ARBA00022806"/>
    </source>
</evidence>
<evidence type="ECO:0000259" key="7">
    <source>
        <dbReference type="PROSITE" id="PS51192"/>
    </source>
</evidence>
<name>G7N2B0_MACMU</name>
<dbReference type="SMART" id="SM00487">
    <property type="entry name" value="DEXDc"/>
    <property type="match status" value="1"/>
</dbReference>
<dbReference type="GO" id="GO:0003724">
    <property type="term" value="F:RNA helicase activity"/>
    <property type="evidence" value="ECO:0007669"/>
    <property type="project" value="UniProtKB-EC"/>
</dbReference>
<evidence type="ECO:0000313" key="9">
    <source>
        <dbReference type="EMBL" id="EHH19137.1"/>
    </source>
</evidence>
<dbReference type="CDD" id="cd18787">
    <property type="entry name" value="SF2_C_DEAD"/>
    <property type="match status" value="1"/>
</dbReference>
<feature type="compositionally biased region" description="Basic and acidic residues" evidence="6">
    <location>
        <begin position="48"/>
        <end position="65"/>
    </location>
</feature>
<proteinExistence type="predicted"/>
<dbReference type="Pfam" id="PF26142">
    <property type="entry name" value="DD_DDX21-DDX50"/>
    <property type="match status" value="1"/>
</dbReference>
<feature type="region of interest" description="Disordered" evidence="6">
    <location>
        <begin position="616"/>
        <end position="690"/>
    </location>
</feature>
<feature type="compositionally biased region" description="Basic and acidic residues" evidence="6">
    <location>
        <begin position="122"/>
        <end position="141"/>
    </location>
</feature>
<accession>G7N2B0</accession>
<dbReference type="Gene3D" id="3.40.50.300">
    <property type="entry name" value="P-loop containing nucleotide triphosphate hydrolases"/>
    <property type="match status" value="2"/>
</dbReference>
<keyword evidence="4" id="KW-0347">Helicase</keyword>
<dbReference type="PANTHER" id="PTHR47963">
    <property type="entry name" value="DEAD-BOX ATP-DEPENDENT RNA HELICASE 47, MITOCHONDRIAL"/>
    <property type="match status" value="1"/>
</dbReference>
<keyword evidence="5" id="KW-0067">ATP-binding</keyword>
<dbReference type="EC" id="3.6.4.13" evidence="1"/>
<dbReference type="Proteomes" id="UP000013456">
    <property type="component" value="Chromosome 9"/>
</dbReference>
<keyword evidence="3" id="KW-0378">Hydrolase</keyword>
<dbReference type="InterPro" id="IPR014001">
    <property type="entry name" value="Helicase_ATP-bd"/>
</dbReference>
<evidence type="ECO:0000256" key="2">
    <source>
        <dbReference type="ARBA" id="ARBA00022741"/>
    </source>
</evidence>
<dbReference type="Pfam" id="PF00270">
    <property type="entry name" value="DEAD"/>
    <property type="match status" value="1"/>
</dbReference>
<dbReference type="InterPro" id="IPR001650">
    <property type="entry name" value="Helicase_C-like"/>
</dbReference>
<organism evidence="9">
    <name type="scientific">Macaca mulatta</name>
    <name type="common">Rhesus macaque</name>
    <dbReference type="NCBI Taxonomy" id="9544"/>
    <lineage>
        <taxon>Eukaryota</taxon>
        <taxon>Metazoa</taxon>
        <taxon>Chordata</taxon>
        <taxon>Craniata</taxon>
        <taxon>Vertebrata</taxon>
        <taxon>Euteleostomi</taxon>
        <taxon>Mammalia</taxon>
        <taxon>Eutheria</taxon>
        <taxon>Euarchontoglires</taxon>
        <taxon>Primates</taxon>
        <taxon>Haplorrhini</taxon>
        <taxon>Catarrhini</taxon>
        <taxon>Cercopithecidae</taxon>
        <taxon>Cercopithecinae</taxon>
        <taxon>Macaca</taxon>
    </lineage>
</organism>
<dbReference type="PROSITE" id="PS51194">
    <property type="entry name" value="HELICASE_CTER"/>
    <property type="match status" value="1"/>
</dbReference>
<dbReference type="EMBL" id="CM001261">
    <property type="protein sequence ID" value="EHH19137.1"/>
    <property type="molecule type" value="Genomic_DNA"/>
</dbReference>
<sequence>MPGKLRSDAGLESDTAMKKGETLRKQTEKVKRRDLGPGGTLSGAEPRGAGEKEKKEKPKSNKTEEIAEEEETVSPKAKQVKKKTEPSEIDMNYPKSKKAKKKDEPSQNDISPKTKCLRKKKEPIEKKEVSSKTKKVTKNEEPSEEEIDAPKPKKMKKEKEMNGETGDKSPKLKNGFPHPELDCNPGKAASEESNGDIDQEISVEQKEGAFSNFPISEETIKLLKAKTFHHVYSGKDLIAQARTGTGKTFSFAIPLIEKLHGELQDRKRGRPPQVLVLAPTRELANQVSKDFSDITKKLSVACFYGGTPYGGQFERMRNGIDILVGTPGRIKDHIQSGKLDLTKLKHVVLDEVDQMLDMGFADQVEEILSVAYKKVMGFTMLSRLILKTIPKHCFFSETCLHWVFNVAKKYMKSTYEQVDLIGKKTQKTAITVEHLAIKCHWTQRAAVIGDVIRVYSGHQGRTIIFCETKKEAQELSQNSAIKQDAQSLHGDIPQKQREITLKGFRNGSFGVLVATNVAARGLDIPEVDLVIQSSPPKGIKFKRIGVPSATEIIKASSKDAIRLLDSVPPTAISHFKQSAEKLIEEKGAVEALAATLAHISGAMSVDQRSLINSNVSNQSWKDHGKDMEASGVNGKAVEASEDSGMETEDSEDSGKAVEAREDSDQEVATKVTDPKTKARSGVSVKHLVNN</sequence>
<dbReference type="GO" id="GO:0005524">
    <property type="term" value="F:ATP binding"/>
    <property type="evidence" value="ECO:0007669"/>
    <property type="project" value="UniProtKB-KW"/>
</dbReference>
<dbReference type="InterPro" id="IPR059027">
    <property type="entry name" value="DD_DDX21-DDX50"/>
</dbReference>
<protein>
    <recommendedName>
        <fullName evidence="1">RNA helicase</fullName>
        <ecNumber evidence="1">3.6.4.13</ecNumber>
    </recommendedName>
</protein>
<dbReference type="SUPFAM" id="SSF52540">
    <property type="entry name" value="P-loop containing nucleoside triphosphate hydrolases"/>
    <property type="match status" value="1"/>
</dbReference>
<dbReference type="AlphaFoldDB" id="G7N2B0"/>
<dbReference type="InterPro" id="IPR027417">
    <property type="entry name" value="P-loop_NTPase"/>
</dbReference>
<feature type="compositionally biased region" description="Acidic residues" evidence="6">
    <location>
        <begin position="639"/>
        <end position="651"/>
    </location>
</feature>
<evidence type="ECO:0000259" key="8">
    <source>
        <dbReference type="PROSITE" id="PS51194"/>
    </source>
</evidence>
<keyword evidence="2" id="KW-0547">Nucleotide-binding</keyword>
<dbReference type="SMART" id="SM00490">
    <property type="entry name" value="HELICc"/>
    <property type="match status" value="1"/>
</dbReference>
<feature type="region of interest" description="Disordered" evidence="6">
    <location>
        <begin position="1"/>
        <end position="178"/>
    </location>
</feature>
<dbReference type="PANTHER" id="PTHR47963:SF8">
    <property type="entry name" value="ATP-DEPENDENT RNA HELICASE DEAD"/>
    <property type="match status" value="1"/>
</dbReference>
<gene>
    <name evidence="9" type="ORF">EGK_19783</name>
</gene>
<feature type="domain" description="Helicase C-terminal" evidence="8">
    <location>
        <begin position="450"/>
        <end position="611"/>
    </location>
</feature>
<dbReference type="GO" id="GO:0003676">
    <property type="term" value="F:nucleic acid binding"/>
    <property type="evidence" value="ECO:0007669"/>
    <property type="project" value="InterPro"/>
</dbReference>
<evidence type="ECO:0000256" key="6">
    <source>
        <dbReference type="SAM" id="MobiDB-lite"/>
    </source>
</evidence>
<feature type="compositionally biased region" description="Basic and acidic residues" evidence="6">
    <location>
        <begin position="1"/>
        <end position="35"/>
    </location>
</feature>
<reference evidence="9" key="1">
    <citation type="journal article" date="2011" name="Nat. Biotechnol.">
        <title>Genome sequencing and comparison of two nonhuman primate animal models, the cynomolgus and Chinese rhesus macaques.</title>
        <authorList>
            <person name="Yan G."/>
            <person name="Zhang G."/>
            <person name="Fang X."/>
            <person name="Zhang Y."/>
            <person name="Li C."/>
            <person name="Ling F."/>
            <person name="Cooper D.N."/>
            <person name="Li Q."/>
            <person name="Li Y."/>
            <person name="van Gool A.J."/>
            <person name="Du H."/>
            <person name="Chen J."/>
            <person name="Chen R."/>
            <person name="Zhang P."/>
            <person name="Huang Z."/>
            <person name="Thompson J.R."/>
            <person name="Meng Y."/>
            <person name="Bai Y."/>
            <person name="Wang J."/>
            <person name="Zhuo M."/>
            <person name="Wang T."/>
            <person name="Huang Y."/>
            <person name="Wei L."/>
            <person name="Li J."/>
            <person name="Wang Z."/>
            <person name="Hu H."/>
            <person name="Yang P."/>
            <person name="Le L."/>
            <person name="Stenson P.D."/>
            <person name="Li B."/>
            <person name="Liu X."/>
            <person name="Ball E.V."/>
            <person name="An N."/>
            <person name="Huang Q."/>
            <person name="Zhang Y."/>
            <person name="Fan W."/>
            <person name="Zhang X."/>
            <person name="Li Y."/>
            <person name="Wang W."/>
            <person name="Katze M.G."/>
            <person name="Su B."/>
            <person name="Nielsen R."/>
            <person name="Yang H."/>
            <person name="Wang J."/>
            <person name="Wang X."/>
            <person name="Wang J."/>
        </authorList>
    </citation>
    <scope>NUCLEOTIDE SEQUENCE [LARGE SCALE GENOMIC DNA]</scope>
    <source>
        <strain evidence="9">CR-5</strain>
    </source>
</reference>
<dbReference type="PROSITE" id="PS51192">
    <property type="entry name" value="HELICASE_ATP_BIND_1"/>
    <property type="match status" value="1"/>
</dbReference>
<feature type="compositionally biased region" description="Basic and acidic residues" evidence="6">
    <location>
        <begin position="652"/>
        <end position="662"/>
    </location>
</feature>
<feature type="domain" description="Helicase ATP-binding" evidence="7">
    <location>
        <begin position="228"/>
        <end position="417"/>
    </location>
</feature>
<evidence type="ECO:0000256" key="5">
    <source>
        <dbReference type="ARBA" id="ARBA00022840"/>
    </source>
</evidence>
<dbReference type="Pfam" id="PF00271">
    <property type="entry name" value="Helicase_C"/>
    <property type="match status" value="1"/>
</dbReference>
<evidence type="ECO:0000256" key="1">
    <source>
        <dbReference type="ARBA" id="ARBA00012552"/>
    </source>
</evidence>
<dbReference type="InterPro" id="IPR050547">
    <property type="entry name" value="DEAD_box_RNA_helicases"/>
</dbReference>
<evidence type="ECO:0000256" key="3">
    <source>
        <dbReference type="ARBA" id="ARBA00022801"/>
    </source>
</evidence>
<dbReference type="GO" id="GO:0016787">
    <property type="term" value="F:hydrolase activity"/>
    <property type="evidence" value="ECO:0007669"/>
    <property type="project" value="UniProtKB-KW"/>
</dbReference>
<feature type="compositionally biased region" description="Basic and acidic residues" evidence="6">
    <location>
        <begin position="157"/>
        <end position="170"/>
    </location>
</feature>
<dbReference type="InterPro" id="IPR011545">
    <property type="entry name" value="DEAD/DEAH_box_helicase_dom"/>
</dbReference>